<proteinExistence type="predicted"/>
<gene>
    <name evidence="1" type="ORF">HU747_22415</name>
</gene>
<dbReference type="RefSeq" id="WP_023378131.1">
    <property type="nucleotide sequence ID" value="NZ_JABWRR010000014.1"/>
</dbReference>
<dbReference type="Proteomes" id="UP000628086">
    <property type="component" value="Unassembled WGS sequence"/>
</dbReference>
<dbReference type="NCBIfam" id="TIGR02444">
    <property type="entry name" value="TIGR02444 family protein"/>
    <property type="match status" value="1"/>
</dbReference>
<reference evidence="1 2" key="1">
    <citation type="journal article" date="2020" name="Microorganisms">
        <title>Reliable Identification of Environmental Pseudomonas Isolates Using the rpoD Gene.</title>
        <authorList>
            <consortium name="The Broad Institute Genome Sequencing Platform"/>
            <person name="Girard L."/>
            <person name="Lood C."/>
            <person name="Rokni-Zadeh H."/>
            <person name="van Noort V."/>
            <person name="Lavigne R."/>
            <person name="De Mot R."/>
        </authorList>
    </citation>
    <scope>NUCLEOTIDE SEQUENCE [LARGE SCALE GENOMIC DNA]</scope>
    <source>
        <strain evidence="1 2">RW7P2</strain>
    </source>
</reference>
<comment type="caution">
    <text evidence="1">The sequence shown here is derived from an EMBL/GenBank/DDBJ whole genome shotgun (WGS) entry which is preliminary data.</text>
</comment>
<organism evidence="1 2">
    <name type="scientific">Pseudomonas taiwanensis</name>
    <dbReference type="NCBI Taxonomy" id="470150"/>
    <lineage>
        <taxon>Bacteria</taxon>
        <taxon>Pseudomonadati</taxon>
        <taxon>Pseudomonadota</taxon>
        <taxon>Gammaproteobacteria</taxon>
        <taxon>Pseudomonadales</taxon>
        <taxon>Pseudomonadaceae</taxon>
        <taxon>Pseudomonas</taxon>
    </lineage>
</organism>
<dbReference type="InterPro" id="IPR012659">
    <property type="entry name" value="CHP02444"/>
</dbReference>
<keyword evidence="2" id="KW-1185">Reference proteome</keyword>
<sequence>MYTDLWNHALALYARPGVEQACLALQASGADVCLLLCGTWLQIRGVAASRARVGALRELAAPWQREVVAPLRHLRQQWREAATSDPQLLALREQVKGLELQAEKALLERLQQRSQQWPADAGERTEDWLALLVPDQARSHDALVRLRVAAAGTQDAEDGA</sequence>
<evidence type="ECO:0000313" key="2">
    <source>
        <dbReference type="Proteomes" id="UP000628086"/>
    </source>
</evidence>
<dbReference type="Pfam" id="PF09523">
    <property type="entry name" value="DUF2390"/>
    <property type="match status" value="1"/>
</dbReference>
<accession>A0ABR6VCT7</accession>
<name>A0ABR6VCT7_9PSED</name>
<evidence type="ECO:0000313" key="1">
    <source>
        <dbReference type="EMBL" id="MBC3478348.1"/>
    </source>
</evidence>
<protein>
    <submittedName>
        <fullName evidence="1">TIGR02444 family protein</fullName>
    </submittedName>
</protein>
<dbReference type="EMBL" id="JABWRS010000022">
    <property type="protein sequence ID" value="MBC3478348.1"/>
    <property type="molecule type" value="Genomic_DNA"/>
</dbReference>